<sequence>MVKRKYCKHPTKHANSTRVPKGVVHVSLHLSMFLISRYDAADDLIRWLCPRGHAFEGKEMMTPSSMEFSDNENPSEDEAMTENSSVHDMCGNSYVFENETTLDHDDDLYDVDLEVTASEVAALEQRNELTDIDYLPIDEDNLEKSFSLDYMKRAVEYFYEKDPLTRQLKRNWCTKYIENGGTKKQKIDDVDIFAYDQFENARHQLLPVHDIDLRRWSLKKACELNLRDFEASHTWLLNFKY</sequence>
<dbReference type="EMBL" id="CAJNRF010002760">
    <property type="protein sequence ID" value="CAF2042166.1"/>
    <property type="molecule type" value="Genomic_DNA"/>
</dbReference>
<comment type="caution">
    <text evidence="2">The sequence shown here is derived from an EMBL/GenBank/DDBJ whole genome shotgun (WGS) entry which is preliminary data.</text>
</comment>
<accession>A0A816NZN9</accession>
<evidence type="ECO:0000256" key="1">
    <source>
        <dbReference type="SAM" id="MobiDB-lite"/>
    </source>
</evidence>
<organism evidence="2 3">
    <name type="scientific">Rotaria magnacalcarata</name>
    <dbReference type="NCBI Taxonomy" id="392030"/>
    <lineage>
        <taxon>Eukaryota</taxon>
        <taxon>Metazoa</taxon>
        <taxon>Spiralia</taxon>
        <taxon>Gnathifera</taxon>
        <taxon>Rotifera</taxon>
        <taxon>Eurotatoria</taxon>
        <taxon>Bdelloidea</taxon>
        <taxon>Philodinida</taxon>
        <taxon>Philodinidae</taxon>
        <taxon>Rotaria</taxon>
    </lineage>
</organism>
<dbReference type="Proteomes" id="UP000663856">
    <property type="component" value="Unassembled WGS sequence"/>
</dbReference>
<feature type="compositionally biased region" description="Acidic residues" evidence="1">
    <location>
        <begin position="69"/>
        <end position="80"/>
    </location>
</feature>
<reference evidence="2" key="1">
    <citation type="submission" date="2021-02" db="EMBL/GenBank/DDBJ databases">
        <authorList>
            <person name="Nowell W R."/>
        </authorList>
    </citation>
    <scope>NUCLEOTIDE SEQUENCE</scope>
</reference>
<feature type="region of interest" description="Disordered" evidence="1">
    <location>
        <begin position="63"/>
        <end position="84"/>
    </location>
</feature>
<evidence type="ECO:0000313" key="3">
    <source>
        <dbReference type="Proteomes" id="UP000663856"/>
    </source>
</evidence>
<dbReference type="AlphaFoldDB" id="A0A816NZN9"/>
<evidence type="ECO:0000313" key="2">
    <source>
        <dbReference type="EMBL" id="CAF2042166.1"/>
    </source>
</evidence>
<gene>
    <name evidence="2" type="ORF">WKI299_LOCUS8513</name>
</gene>
<proteinExistence type="predicted"/>
<name>A0A816NZN9_9BILA</name>
<protein>
    <recommendedName>
        <fullName evidence="4">HTH CENPB-type domain-containing protein</fullName>
    </recommendedName>
</protein>
<evidence type="ECO:0008006" key="4">
    <source>
        <dbReference type="Google" id="ProtNLM"/>
    </source>
</evidence>